<keyword evidence="1" id="KW-0812">Transmembrane</keyword>
<dbReference type="OrthoDB" id="2991025at2"/>
<name>A0A2T4ZCR6_9BACL</name>
<dbReference type="AlphaFoldDB" id="A0A2T4ZCR6"/>
<evidence type="ECO:0000256" key="1">
    <source>
        <dbReference type="SAM" id="Phobius"/>
    </source>
</evidence>
<feature type="transmembrane region" description="Helical" evidence="1">
    <location>
        <begin position="57"/>
        <end position="77"/>
    </location>
</feature>
<proteinExistence type="predicted"/>
<organism evidence="2 3">
    <name type="scientific">Desmospora activa DSM 45169</name>
    <dbReference type="NCBI Taxonomy" id="1121389"/>
    <lineage>
        <taxon>Bacteria</taxon>
        <taxon>Bacillati</taxon>
        <taxon>Bacillota</taxon>
        <taxon>Bacilli</taxon>
        <taxon>Bacillales</taxon>
        <taxon>Thermoactinomycetaceae</taxon>
        <taxon>Desmospora</taxon>
    </lineage>
</organism>
<keyword evidence="1" id="KW-1133">Transmembrane helix</keyword>
<accession>A0A2T4ZCR6</accession>
<sequence length="122" mass="14544">MLDFIQTFFRELVAAFALLVVSGFVLWMVFVVIALFRELFNPGDIQIRSYLYRIWRLLLLSFELVAYGGIFVAMFLLKSAEEEKLRFTLMMIQAILFSVLFLYIRWKTGGFFFQQKQSRRSR</sequence>
<dbReference type="Proteomes" id="UP000241639">
    <property type="component" value="Unassembled WGS sequence"/>
</dbReference>
<comment type="caution">
    <text evidence="2">The sequence shown here is derived from an EMBL/GenBank/DDBJ whole genome shotgun (WGS) entry which is preliminary data.</text>
</comment>
<evidence type="ECO:0000313" key="2">
    <source>
        <dbReference type="EMBL" id="PTM59687.1"/>
    </source>
</evidence>
<feature type="transmembrane region" description="Helical" evidence="1">
    <location>
        <begin position="89"/>
        <end position="106"/>
    </location>
</feature>
<keyword evidence="1" id="KW-0472">Membrane</keyword>
<dbReference type="RefSeq" id="WP_107726861.1">
    <property type="nucleotide sequence ID" value="NZ_PZZP01000001.1"/>
</dbReference>
<reference evidence="2 3" key="1">
    <citation type="submission" date="2018-04" db="EMBL/GenBank/DDBJ databases">
        <title>Genomic Encyclopedia of Archaeal and Bacterial Type Strains, Phase II (KMG-II): from individual species to whole genera.</title>
        <authorList>
            <person name="Goeker M."/>
        </authorList>
    </citation>
    <scope>NUCLEOTIDE SEQUENCE [LARGE SCALE GENOMIC DNA]</scope>
    <source>
        <strain evidence="2 3">DSM 45169</strain>
    </source>
</reference>
<protein>
    <submittedName>
        <fullName evidence="2">Uncharacterized protein</fullName>
    </submittedName>
</protein>
<dbReference type="EMBL" id="PZZP01000001">
    <property type="protein sequence ID" value="PTM59687.1"/>
    <property type="molecule type" value="Genomic_DNA"/>
</dbReference>
<gene>
    <name evidence="2" type="ORF">C8J48_2317</name>
</gene>
<evidence type="ECO:0000313" key="3">
    <source>
        <dbReference type="Proteomes" id="UP000241639"/>
    </source>
</evidence>
<keyword evidence="3" id="KW-1185">Reference proteome</keyword>
<feature type="transmembrane region" description="Helical" evidence="1">
    <location>
        <begin position="12"/>
        <end position="36"/>
    </location>
</feature>